<dbReference type="EMBL" id="PYWC01000061">
    <property type="protein sequence ID" value="PWW74472.1"/>
    <property type="molecule type" value="Genomic_DNA"/>
</dbReference>
<name>A0A317SJ69_9PEZI</name>
<dbReference type="Gene3D" id="3.20.20.60">
    <property type="entry name" value="Phosphoenolpyruvate-binding domains"/>
    <property type="match status" value="1"/>
</dbReference>
<accession>A0A317SJ69</accession>
<keyword evidence="2" id="KW-0479">Metal-binding</keyword>
<proteinExistence type="predicted"/>
<dbReference type="PANTHER" id="PTHR32308">
    <property type="entry name" value="LYASE BETA SUBUNIT, PUTATIVE (AFU_ORTHOLOGUE AFUA_4G13030)-RELATED"/>
    <property type="match status" value="1"/>
</dbReference>
<sequence>MAAARAYSIPSAIDQVCTPYRDVATLERECLDGVGMGFNGEQVMLPSQVDVVQRLFLPGEEQVRAAVKVLVAEKVAELEGKGSWGVDGRMVDRPVIEAARRTVGKMEAAGVDISGVWEAEKETKPE</sequence>
<dbReference type="OrthoDB" id="1773at2759"/>
<keyword evidence="5" id="KW-1185">Reference proteome</keyword>
<evidence type="ECO:0000256" key="3">
    <source>
        <dbReference type="ARBA" id="ARBA00022842"/>
    </source>
</evidence>
<comment type="caution">
    <text evidence="4">The sequence shown here is derived from an EMBL/GenBank/DDBJ whole genome shotgun (WGS) entry which is preliminary data.</text>
</comment>
<protein>
    <recommendedName>
        <fullName evidence="6">HpcH/HpaI aldolase/citrate lyase domain-containing protein</fullName>
    </recommendedName>
</protein>
<gene>
    <name evidence="4" type="ORF">C7212DRAFT_346131</name>
</gene>
<evidence type="ECO:0000256" key="2">
    <source>
        <dbReference type="ARBA" id="ARBA00022723"/>
    </source>
</evidence>
<dbReference type="AlphaFoldDB" id="A0A317SJ69"/>
<dbReference type="PANTHER" id="PTHR32308:SF0">
    <property type="entry name" value="HPCH_HPAI ALDOLASE_CITRATE LYASE DOMAIN-CONTAINING PROTEIN"/>
    <property type="match status" value="1"/>
</dbReference>
<comment type="cofactor">
    <cofactor evidence="1">
        <name>Mg(2+)</name>
        <dbReference type="ChEBI" id="CHEBI:18420"/>
    </cofactor>
</comment>
<dbReference type="GO" id="GO:0000287">
    <property type="term" value="F:magnesium ion binding"/>
    <property type="evidence" value="ECO:0007669"/>
    <property type="project" value="TreeGrafter"/>
</dbReference>
<organism evidence="4 5">
    <name type="scientific">Tuber magnatum</name>
    <name type="common">white Piedmont truffle</name>
    <dbReference type="NCBI Taxonomy" id="42249"/>
    <lineage>
        <taxon>Eukaryota</taxon>
        <taxon>Fungi</taxon>
        <taxon>Dikarya</taxon>
        <taxon>Ascomycota</taxon>
        <taxon>Pezizomycotina</taxon>
        <taxon>Pezizomycetes</taxon>
        <taxon>Pezizales</taxon>
        <taxon>Tuberaceae</taxon>
        <taxon>Tuber</taxon>
    </lineage>
</organism>
<dbReference type="Proteomes" id="UP000246991">
    <property type="component" value="Unassembled WGS sequence"/>
</dbReference>
<evidence type="ECO:0000313" key="4">
    <source>
        <dbReference type="EMBL" id="PWW74472.1"/>
    </source>
</evidence>
<evidence type="ECO:0008006" key="6">
    <source>
        <dbReference type="Google" id="ProtNLM"/>
    </source>
</evidence>
<dbReference type="GO" id="GO:0003824">
    <property type="term" value="F:catalytic activity"/>
    <property type="evidence" value="ECO:0007669"/>
    <property type="project" value="InterPro"/>
</dbReference>
<keyword evidence="3" id="KW-0460">Magnesium</keyword>
<reference evidence="4 5" key="1">
    <citation type="submission" date="2018-03" db="EMBL/GenBank/DDBJ databases">
        <title>Genomes of Pezizomycetes fungi and the evolution of truffles.</title>
        <authorList>
            <person name="Murat C."/>
            <person name="Payen T."/>
            <person name="Noel B."/>
            <person name="Kuo A."/>
            <person name="Martin F.M."/>
        </authorList>
    </citation>
    <scope>NUCLEOTIDE SEQUENCE [LARGE SCALE GENOMIC DNA]</scope>
    <source>
        <strain evidence="4">091103-1</strain>
    </source>
</reference>
<dbReference type="InterPro" id="IPR015813">
    <property type="entry name" value="Pyrv/PenolPyrv_kinase-like_dom"/>
</dbReference>
<dbReference type="SUPFAM" id="SSF51621">
    <property type="entry name" value="Phosphoenolpyruvate/pyruvate domain"/>
    <property type="match status" value="1"/>
</dbReference>
<dbReference type="InterPro" id="IPR040442">
    <property type="entry name" value="Pyrv_kinase-like_dom_sf"/>
</dbReference>
<evidence type="ECO:0000256" key="1">
    <source>
        <dbReference type="ARBA" id="ARBA00001946"/>
    </source>
</evidence>
<evidence type="ECO:0000313" key="5">
    <source>
        <dbReference type="Proteomes" id="UP000246991"/>
    </source>
</evidence>
<dbReference type="GO" id="GO:0006107">
    <property type="term" value="P:oxaloacetate metabolic process"/>
    <property type="evidence" value="ECO:0007669"/>
    <property type="project" value="TreeGrafter"/>
</dbReference>
<dbReference type="STRING" id="42249.A0A317SJ69"/>